<dbReference type="AlphaFoldDB" id="A0A6C0DR60"/>
<dbReference type="EMBL" id="MN739665">
    <property type="protein sequence ID" value="QHT19376.1"/>
    <property type="molecule type" value="Genomic_DNA"/>
</dbReference>
<evidence type="ECO:0000313" key="2">
    <source>
        <dbReference type="EMBL" id="QHT19376.1"/>
    </source>
</evidence>
<evidence type="ECO:0000256" key="1">
    <source>
        <dbReference type="SAM" id="Phobius"/>
    </source>
</evidence>
<feature type="transmembrane region" description="Helical" evidence="1">
    <location>
        <begin position="17"/>
        <end position="36"/>
    </location>
</feature>
<protein>
    <submittedName>
        <fullName evidence="2">Uncharacterized protein</fullName>
    </submittedName>
</protein>
<proteinExistence type="predicted"/>
<accession>A0A6C0DR60</accession>
<keyword evidence="1" id="KW-1133">Transmembrane helix</keyword>
<keyword evidence="1" id="KW-0472">Membrane</keyword>
<feature type="transmembrane region" description="Helical" evidence="1">
    <location>
        <begin position="71"/>
        <end position="93"/>
    </location>
</feature>
<organism evidence="2">
    <name type="scientific">viral metagenome</name>
    <dbReference type="NCBI Taxonomy" id="1070528"/>
    <lineage>
        <taxon>unclassified sequences</taxon>
        <taxon>metagenomes</taxon>
        <taxon>organismal metagenomes</taxon>
    </lineage>
</organism>
<name>A0A6C0DR60_9ZZZZ</name>
<reference evidence="2" key="1">
    <citation type="journal article" date="2020" name="Nature">
        <title>Giant virus diversity and host interactions through global metagenomics.</title>
        <authorList>
            <person name="Schulz F."/>
            <person name="Roux S."/>
            <person name="Paez-Espino D."/>
            <person name="Jungbluth S."/>
            <person name="Walsh D.A."/>
            <person name="Denef V.J."/>
            <person name="McMahon K.D."/>
            <person name="Konstantinidis K.T."/>
            <person name="Eloe-Fadrosh E.A."/>
            <person name="Kyrpides N.C."/>
            <person name="Woyke T."/>
        </authorList>
    </citation>
    <scope>NUCLEOTIDE SEQUENCE</scope>
    <source>
        <strain evidence="2">GVMAG-M-3300023174-57</strain>
    </source>
</reference>
<sequence>MERPEPVDTLRNVLRPIKYALIDLFVSLARVLFFWLPGDDKAKGQALMVFHFVGGMLLYSLYFAIPKLHPLRFFIFLFFVVIILQQVVLRGCVITRAEQQLTKSSDTILDPWIRLAGLEPTKDLRIICNIAVVGCMSSTLLLNTILEQIIT</sequence>
<keyword evidence="1" id="KW-0812">Transmembrane</keyword>
<feature type="transmembrane region" description="Helical" evidence="1">
    <location>
        <begin position="48"/>
        <end position="65"/>
    </location>
</feature>